<proteinExistence type="predicted"/>
<accession>A0A2S4UEB9</accession>
<comment type="caution">
    <text evidence="1">The sequence shown here is derived from an EMBL/GenBank/DDBJ whole genome shotgun (WGS) entry which is preliminary data.</text>
</comment>
<protein>
    <submittedName>
        <fullName evidence="1">Uncharacterized protein</fullName>
    </submittedName>
</protein>
<evidence type="ECO:0000313" key="1">
    <source>
        <dbReference type="EMBL" id="POV95551.1"/>
    </source>
</evidence>
<dbReference type="VEuPathDB" id="FungiDB:PSHT_13325"/>
<sequence>MFSFDKTARKVSIRDILRRFRIFAKQQTHLTDHGVKINSTVLKQDYQSSETPRVDVCGAQVTNTNAEPPTDKQHICSQEIAQLETVKETVPKSSAIAANPPNSSSAPINCFDLYYPGLKDRTHSFLKGLSAPNRALMASATIETNKFYQEHDKAFRDFETQLIRDLFVSETSLFLTTTNLLRGSRR</sequence>
<dbReference type="VEuPathDB" id="FungiDB:PSTT_16185"/>
<dbReference type="EMBL" id="PKSL01000339">
    <property type="protein sequence ID" value="POV95551.1"/>
    <property type="molecule type" value="Genomic_DNA"/>
</dbReference>
<reference evidence="1" key="1">
    <citation type="submission" date="2017-12" db="EMBL/GenBank/DDBJ databases">
        <title>Gene loss provides genomic basis for host adaptation in cereal stripe rust fungi.</title>
        <authorList>
            <person name="Xia C."/>
        </authorList>
    </citation>
    <scope>NUCLEOTIDE SEQUENCE [LARGE SCALE GENOMIC DNA]</scope>
    <source>
        <strain evidence="1">93-210</strain>
    </source>
</reference>
<dbReference type="Proteomes" id="UP000239156">
    <property type="component" value="Unassembled WGS sequence"/>
</dbReference>
<keyword evidence="2" id="KW-1185">Reference proteome</keyword>
<organism evidence="1 2">
    <name type="scientific">Puccinia striiformis</name>
    <dbReference type="NCBI Taxonomy" id="27350"/>
    <lineage>
        <taxon>Eukaryota</taxon>
        <taxon>Fungi</taxon>
        <taxon>Dikarya</taxon>
        <taxon>Basidiomycota</taxon>
        <taxon>Pucciniomycotina</taxon>
        <taxon>Pucciniomycetes</taxon>
        <taxon>Pucciniales</taxon>
        <taxon>Pucciniaceae</taxon>
        <taxon>Puccinia</taxon>
    </lineage>
</organism>
<name>A0A2S4UEB9_9BASI</name>
<gene>
    <name evidence="1" type="ORF">PSTT_16185</name>
</gene>
<dbReference type="AlphaFoldDB" id="A0A2S4UEB9"/>
<evidence type="ECO:0000313" key="2">
    <source>
        <dbReference type="Proteomes" id="UP000239156"/>
    </source>
</evidence>